<proteinExistence type="predicted"/>
<sequence>MLGKDQSPGSGHSAIAEAPGTARHGRSSSTASFQASLSP</sequence>
<evidence type="ECO:0000256" key="1">
    <source>
        <dbReference type="SAM" id="MobiDB-lite"/>
    </source>
</evidence>
<name>A0A841FGU2_9ACTN</name>
<protein>
    <submittedName>
        <fullName evidence="2">Uncharacterized protein</fullName>
    </submittedName>
</protein>
<feature type="region of interest" description="Disordered" evidence="1">
    <location>
        <begin position="1"/>
        <end position="39"/>
    </location>
</feature>
<gene>
    <name evidence="2" type="ORF">HNR73_002063</name>
</gene>
<feature type="compositionally biased region" description="Low complexity" evidence="1">
    <location>
        <begin position="27"/>
        <end position="39"/>
    </location>
</feature>
<dbReference type="AlphaFoldDB" id="A0A841FGU2"/>
<organism evidence="2 3">
    <name type="scientific">Phytomonospora endophytica</name>
    <dbReference type="NCBI Taxonomy" id="714109"/>
    <lineage>
        <taxon>Bacteria</taxon>
        <taxon>Bacillati</taxon>
        <taxon>Actinomycetota</taxon>
        <taxon>Actinomycetes</taxon>
        <taxon>Micromonosporales</taxon>
        <taxon>Micromonosporaceae</taxon>
        <taxon>Phytomonospora</taxon>
    </lineage>
</organism>
<accession>A0A841FGU2</accession>
<dbReference type="Proteomes" id="UP000548476">
    <property type="component" value="Unassembled WGS sequence"/>
</dbReference>
<reference evidence="2 3" key="1">
    <citation type="submission" date="2020-08" db="EMBL/GenBank/DDBJ databases">
        <title>Genomic Encyclopedia of Type Strains, Phase IV (KMG-IV): sequencing the most valuable type-strain genomes for metagenomic binning, comparative biology and taxonomic classification.</title>
        <authorList>
            <person name="Goeker M."/>
        </authorList>
    </citation>
    <scope>NUCLEOTIDE SEQUENCE [LARGE SCALE GENOMIC DNA]</scope>
    <source>
        <strain evidence="2 3">YIM 65646</strain>
    </source>
</reference>
<comment type="caution">
    <text evidence="2">The sequence shown here is derived from an EMBL/GenBank/DDBJ whole genome shotgun (WGS) entry which is preliminary data.</text>
</comment>
<evidence type="ECO:0000313" key="2">
    <source>
        <dbReference type="EMBL" id="MBB6034213.1"/>
    </source>
</evidence>
<keyword evidence="3" id="KW-1185">Reference proteome</keyword>
<evidence type="ECO:0000313" key="3">
    <source>
        <dbReference type="Proteomes" id="UP000548476"/>
    </source>
</evidence>
<dbReference type="EMBL" id="JACHGT010000004">
    <property type="protein sequence ID" value="MBB6034213.1"/>
    <property type="molecule type" value="Genomic_DNA"/>
</dbReference>